<dbReference type="RefSeq" id="WP_197487082.1">
    <property type="nucleotide sequence ID" value="NZ_LRIE01000079.1"/>
</dbReference>
<gene>
    <name evidence="1" type="ORF">OJAG_28440</name>
</gene>
<accession>A0A163QUG1</accession>
<evidence type="ECO:0000313" key="1">
    <source>
        <dbReference type="EMBL" id="KZM34545.1"/>
    </source>
</evidence>
<dbReference type="Proteomes" id="UP000076447">
    <property type="component" value="Unassembled WGS sequence"/>
</dbReference>
<protein>
    <submittedName>
        <fullName evidence="1">Uncharacterized protein</fullName>
    </submittedName>
</protein>
<proteinExistence type="predicted"/>
<organism evidence="1 2">
    <name type="scientific">Oerskovia enterophila</name>
    <dbReference type="NCBI Taxonomy" id="43678"/>
    <lineage>
        <taxon>Bacteria</taxon>
        <taxon>Bacillati</taxon>
        <taxon>Actinomycetota</taxon>
        <taxon>Actinomycetes</taxon>
        <taxon>Micrococcales</taxon>
        <taxon>Cellulomonadaceae</taxon>
        <taxon>Oerskovia</taxon>
    </lineage>
</organism>
<reference evidence="1 2" key="1">
    <citation type="submission" date="2016-01" db="EMBL/GenBank/DDBJ databases">
        <title>Genome sequence of Oerskovia enterophila VJag, an agar and cellulose degrading bacterium.</title>
        <authorList>
            <person name="Poehlein A."/>
            <person name="Jag V."/>
            <person name="Bengelsdorf F."/>
            <person name="Duerre P."/>
            <person name="Daniel R."/>
        </authorList>
    </citation>
    <scope>NUCLEOTIDE SEQUENCE [LARGE SCALE GENOMIC DNA]</scope>
    <source>
        <strain evidence="1 2">VJag</strain>
    </source>
</reference>
<dbReference type="EMBL" id="LRIE01000079">
    <property type="protein sequence ID" value="KZM34545.1"/>
    <property type="molecule type" value="Genomic_DNA"/>
</dbReference>
<name>A0A163QUG1_9CELL</name>
<evidence type="ECO:0000313" key="2">
    <source>
        <dbReference type="Proteomes" id="UP000076447"/>
    </source>
</evidence>
<dbReference type="AlphaFoldDB" id="A0A163QUG1"/>
<dbReference type="STRING" id="43678.OJAG_28440"/>
<sequence length="116" mass="12646">MAQAFTFTAGDSDAVGRLRAGRDRGVYLAGEQILTTSNQRVPHEEGTLELSGATSPVEDGHVTISYDTVYAVRQHEEIDWRHDNGRQAKYLETAMADSVDVARALIAQAIRAELGT</sequence>
<dbReference type="PATRIC" id="fig|43678.3.peg.2976"/>
<comment type="caution">
    <text evidence="1">The sequence shown here is derived from an EMBL/GenBank/DDBJ whole genome shotgun (WGS) entry which is preliminary data.</text>
</comment>